<organism evidence="2 3">
    <name type="scientific">Penicilliopsis zonata CBS 506.65</name>
    <dbReference type="NCBI Taxonomy" id="1073090"/>
    <lineage>
        <taxon>Eukaryota</taxon>
        <taxon>Fungi</taxon>
        <taxon>Dikarya</taxon>
        <taxon>Ascomycota</taxon>
        <taxon>Pezizomycotina</taxon>
        <taxon>Eurotiomycetes</taxon>
        <taxon>Eurotiomycetidae</taxon>
        <taxon>Eurotiales</taxon>
        <taxon>Aspergillaceae</taxon>
        <taxon>Penicilliopsis</taxon>
    </lineage>
</organism>
<feature type="compositionally biased region" description="Polar residues" evidence="1">
    <location>
        <begin position="215"/>
        <end position="226"/>
    </location>
</feature>
<dbReference type="AlphaFoldDB" id="A0A1L9SDI5"/>
<keyword evidence="3" id="KW-1185">Reference proteome</keyword>
<evidence type="ECO:0000313" key="2">
    <source>
        <dbReference type="EMBL" id="OJJ45266.1"/>
    </source>
</evidence>
<feature type="region of interest" description="Disordered" evidence="1">
    <location>
        <begin position="209"/>
        <end position="258"/>
    </location>
</feature>
<feature type="compositionally biased region" description="Polar residues" evidence="1">
    <location>
        <begin position="233"/>
        <end position="244"/>
    </location>
</feature>
<gene>
    <name evidence="2" type="ORF">ASPZODRAFT_133909</name>
</gene>
<dbReference type="OrthoDB" id="5421041at2759"/>
<dbReference type="Proteomes" id="UP000184188">
    <property type="component" value="Unassembled WGS sequence"/>
</dbReference>
<reference evidence="3" key="1">
    <citation type="journal article" date="2017" name="Genome Biol.">
        <title>Comparative genomics reveals high biological diversity and specific adaptations in the industrially and medically important fungal genus Aspergillus.</title>
        <authorList>
            <person name="de Vries R.P."/>
            <person name="Riley R."/>
            <person name="Wiebenga A."/>
            <person name="Aguilar-Osorio G."/>
            <person name="Amillis S."/>
            <person name="Uchima C.A."/>
            <person name="Anderluh G."/>
            <person name="Asadollahi M."/>
            <person name="Askin M."/>
            <person name="Barry K."/>
            <person name="Battaglia E."/>
            <person name="Bayram O."/>
            <person name="Benocci T."/>
            <person name="Braus-Stromeyer S.A."/>
            <person name="Caldana C."/>
            <person name="Canovas D."/>
            <person name="Cerqueira G.C."/>
            <person name="Chen F."/>
            <person name="Chen W."/>
            <person name="Choi C."/>
            <person name="Clum A."/>
            <person name="Dos Santos R.A."/>
            <person name="Damasio A.R."/>
            <person name="Diallinas G."/>
            <person name="Emri T."/>
            <person name="Fekete E."/>
            <person name="Flipphi M."/>
            <person name="Freyberg S."/>
            <person name="Gallo A."/>
            <person name="Gournas C."/>
            <person name="Habgood R."/>
            <person name="Hainaut M."/>
            <person name="Harispe M.L."/>
            <person name="Henrissat B."/>
            <person name="Hilden K.S."/>
            <person name="Hope R."/>
            <person name="Hossain A."/>
            <person name="Karabika E."/>
            <person name="Karaffa L."/>
            <person name="Karanyi Z."/>
            <person name="Krasevec N."/>
            <person name="Kuo A."/>
            <person name="Kusch H."/>
            <person name="LaButti K."/>
            <person name="Lagendijk E.L."/>
            <person name="Lapidus A."/>
            <person name="Levasseur A."/>
            <person name="Lindquist E."/>
            <person name="Lipzen A."/>
            <person name="Logrieco A.F."/>
            <person name="MacCabe A."/>
            <person name="Maekelae M.R."/>
            <person name="Malavazi I."/>
            <person name="Melin P."/>
            <person name="Meyer V."/>
            <person name="Mielnichuk N."/>
            <person name="Miskei M."/>
            <person name="Molnar A.P."/>
            <person name="Mule G."/>
            <person name="Ngan C.Y."/>
            <person name="Orejas M."/>
            <person name="Orosz E."/>
            <person name="Ouedraogo J.P."/>
            <person name="Overkamp K.M."/>
            <person name="Park H.-S."/>
            <person name="Perrone G."/>
            <person name="Piumi F."/>
            <person name="Punt P.J."/>
            <person name="Ram A.F."/>
            <person name="Ramon A."/>
            <person name="Rauscher S."/>
            <person name="Record E."/>
            <person name="Riano-Pachon D.M."/>
            <person name="Robert V."/>
            <person name="Roehrig J."/>
            <person name="Ruller R."/>
            <person name="Salamov A."/>
            <person name="Salih N.S."/>
            <person name="Samson R.A."/>
            <person name="Sandor E."/>
            <person name="Sanguinetti M."/>
            <person name="Schuetze T."/>
            <person name="Sepcic K."/>
            <person name="Shelest E."/>
            <person name="Sherlock G."/>
            <person name="Sophianopoulou V."/>
            <person name="Squina F.M."/>
            <person name="Sun H."/>
            <person name="Susca A."/>
            <person name="Todd R.B."/>
            <person name="Tsang A."/>
            <person name="Unkles S.E."/>
            <person name="van de Wiele N."/>
            <person name="van Rossen-Uffink D."/>
            <person name="Oliveira J.V."/>
            <person name="Vesth T.C."/>
            <person name="Visser J."/>
            <person name="Yu J.-H."/>
            <person name="Zhou M."/>
            <person name="Andersen M.R."/>
            <person name="Archer D.B."/>
            <person name="Baker S.E."/>
            <person name="Benoit I."/>
            <person name="Brakhage A.A."/>
            <person name="Braus G.H."/>
            <person name="Fischer R."/>
            <person name="Frisvad J.C."/>
            <person name="Goldman G.H."/>
            <person name="Houbraken J."/>
            <person name="Oakley B."/>
            <person name="Pocsi I."/>
            <person name="Scazzocchio C."/>
            <person name="Seiboth B."/>
            <person name="vanKuyk P.A."/>
            <person name="Wortman J."/>
            <person name="Dyer P.S."/>
            <person name="Grigoriev I.V."/>
        </authorList>
    </citation>
    <scope>NUCLEOTIDE SEQUENCE [LARGE SCALE GENOMIC DNA]</scope>
    <source>
        <strain evidence="3">CBS 506.65</strain>
    </source>
</reference>
<dbReference type="EMBL" id="KV878345">
    <property type="protein sequence ID" value="OJJ45266.1"/>
    <property type="molecule type" value="Genomic_DNA"/>
</dbReference>
<protein>
    <submittedName>
        <fullName evidence="2">Uncharacterized protein</fullName>
    </submittedName>
</protein>
<name>A0A1L9SDI5_9EURO</name>
<evidence type="ECO:0000313" key="3">
    <source>
        <dbReference type="Proteomes" id="UP000184188"/>
    </source>
</evidence>
<proteinExistence type="predicted"/>
<dbReference type="GeneID" id="34609854"/>
<evidence type="ECO:0000256" key="1">
    <source>
        <dbReference type="SAM" id="MobiDB-lite"/>
    </source>
</evidence>
<sequence>MQHHVPLPLSNSDAAKDMRLAVLLAILAREIDRHIFHPTYILSEDSHIRETLVNLAMKDSKKEFFCRQILLSIDPNKEQEILGERIRTVTRNVMRLLSGLPEAFYSEMRDAIEGLATQAGELWSRFRRAERKYEVDFDPLKWGDDEWRPFVFPDQAGAVGESPVARTLSESLLTVFPRICTVEDGIRDAYTFVIELNRSMPQCVAAGKELIREPSSPTSNGRGASNRQRRISIASSSMNGQNGVSLGKKGKQEGSKQG</sequence>
<accession>A0A1L9SDI5</accession>
<dbReference type="VEuPathDB" id="FungiDB:ASPZODRAFT_133909"/>
<dbReference type="RefSeq" id="XP_022579776.1">
    <property type="nucleotide sequence ID" value="XM_022723389.1"/>
</dbReference>